<feature type="transmembrane region" description="Helical" evidence="1">
    <location>
        <begin position="76"/>
        <end position="101"/>
    </location>
</feature>
<dbReference type="Proteomes" id="UP000198995">
    <property type="component" value="Unassembled WGS sequence"/>
</dbReference>
<protein>
    <submittedName>
        <fullName evidence="2">Uncharacterized protein</fullName>
    </submittedName>
</protein>
<dbReference type="RefSeq" id="WP_091791937.1">
    <property type="nucleotide sequence ID" value="NZ_FNAF01000007.1"/>
</dbReference>
<evidence type="ECO:0000313" key="3">
    <source>
        <dbReference type="Proteomes" id="UP000198995"/>
    </source>
</evidence>
<evidence type="ECO:0000256" key="1">
    <source>
        <dbReference type="SAM" id="Phobius"/>
    </source>
</evidence>
<dbReference type="STRING" id="2741.SAMN04489866_10739"/>
<keyword evidence="1" id="KW-1133">Transmembrane helix</keyword>
<dbReference type="EMBL" id="FNAF01000007">
    <property type="protein sequence ID" value="SDD79783.1"/>
    <property type="molecule type" value="Genomic_DNA"/>
</dbReference>
<dbReference type="AlphaFoldDB" id="A0A1G6XPW3"/>
<proteinExistence type="predicted"/>
<evidence type="ECO:0000313" key="2">
    <source>
        <dbReference type="EMBL" id="SDD79783.1"/>
    </source>
</evidence>
<feature type="transmembrane region" description="Helical" evidence="1">
    <location>
        <begin position="9"/>
        <end position="27"/>
    </location>
</feature>
<keyword evidence="3" id="KW-1185">Reference proteome</keyword>
<sequence>MADQDRGKYIFYLGMGLWLLAAILKLVDQSTLLGLAGLLVLFVAVRNSWALYRYVKTGAPQIKLKRLIEQMGLRRGLIFYAVFFVGILWLCGGLMVFYGLILDWA</sequence>
<gene>
    <name evidence="2" type="ORF">SAMN04489866_10739</name>
</gene>
<feature type="transmembrane region" description="Helical" evidence="1">
    <location>
        <begin position="33"/>
        <end position="55"/>
    </location>
</feature>
<name>A0A1G6XPW3_PEPNI</name>
<organism evidence="2 3">
    <name type="scientific">Peptococcus niger</name>
    <dbReference type="NCBI Taxonomy" id="2741"/>
    <lineage>
        <taxon>Bacteria</taxon>
        <taxon>Bacillati</taxon>
        <taxon>Bacillota</taxon>
        <taxon>Clostridia</taxon>
        <taxon>Eubacteriales</taxon>
        <taxon>Peptococcaceae</taxon>
        <taxon>Peptococcus</taxon>
    </lineage>
</organism>
<reference evidence="2 3" key="1">
    <citation type="submission" date="2016-10" db="EMBL/GenBank/DDBJ databases">
        <authorList>
            <person name="de Groot N.N."/>
        </authorList>
    </citation>
    <scope>NUCLEOTIDE SEQUENCE [LARGE SCALE GENOMIC DNA]</scope>
    <source>
        <strain evidence="2 3">DSM 20475</strain>
    </source>
</reference>
<accession>A0A1G6XPW3</accession>
<keyword evidence="1" id="KW-0472">Membrane</keyword>
<keyword evidence="1" id="KW-0812">Transmembrane</keyword>